<dbReference type="InterPro" id="IPR035644">
    <property type="entry name" value="MraZ_C"/>
</dbReference>
<dbReference type="EMBL" id="VBWP01000009">
    <property type="protein sequence ID" value="TLG72161.1"/>
    <property type="molecule type" value="Genomic_DNA"/>
</dbReference>
<gene>
    <name evidence="7 9" type="primary">mraZ</name>
    <name evidence="9" type="ORF">FEZ08_10000</name>
</gene>
<comment type="caution">
    <text evidence="9">The sequence shown here is derived from an EMBL/GenBank/DDBJ whole genome shotgun (WGS) entry which is preliminary data.</text>
</comment>
<dbReference type="InterPro" id="IPR020603">
    <property type="entry name" value="MraZ_dom"/>
</dbReference>
<dbReference type="HAMAP" id="MF_01008">
    <property type="entry name" value="MraZ"/>
    <property type="match status" value="1"/>
</dbReference>
<dbReference type="FunFam" id="3.40.1550.20:FF:000002">
    <property type="entry name" value="Transcriptional regulator MraZ"/>
    <property type="match status" value="1"/>
</dbReference>
<evidence type="ECO:0000256" key="2">
    <source>
        <dbReference type="ARBA" id="ARBA00022490"/>
    </source>
</evidence>
<dbReference type="GO" id="GO:2000143">
    <property type="term" value="P:negative regulation of DNA-templated transcription initiation"/>
    <property type="evidence" value="ECO:0007669"/>
    <property type="project" value="TreeGrafter"/>
</dbReference>
<name>A0A5R8Q8Y1_9FIRM</name>
<reference evidence="9 10" key="1">
    <citation type="submission" date="2019-05" db="EMBL/GenBank/DDBJ databases">
        <title>Culicoidintestinum kansasii gen. nov., sp. nov. from the gastrointestinal tract of the biting midge, Culicoides sonorensis.</title>
        <authorList>
            <person name="Neupane S."/>
            <person name="Ghosh A."/>
            <person name="Gunther S."/>
            <person name="Martin K."/>
            <person name="Zurek L."/>
        </authorList>
    </citation>
    <scope>NUCLEOTIDE SEQUENCE [LARGE SCALE GENOMIC DNA]</scope>
    <source>
        <strain evidence="9 10">CS-1</strain>
    </source>
</reference>
<comment type="similarity">
    <text evidence="7">Belongs to the MraZ family.</text>
</comment>
<dbReference type="InterPro" id="IPR038619">
    <property type="entry name" value="MraZ_sf"/>
</dbReference>
<dbReference type="PANTHER" id="PTHR34701:SF1">
    <property type="entry name" value="TRANSCRIPTIONAL REGULATOR MRAZ"/>
    <property type="match status" value="1"/>
</dbReference>
<keyword evidence="4 7" id="KW-0805">Transcription regulation</keyword>
<feature type="domain" description="SpoVT-AbrB" evidence="8">
    <location>
        <begin position="5"/>
        <end position="47"/>
    </location>
</feature>
<protein>
    <recommendedName>
        <fullName evidence="1 7">Transcriptional regulator MraZ</fullName>
    </recommendedName>
</protein>
<dbReference type="PANTHER" id="PTHR34701">
    <property type="entry name" value="TRANSCRIPTIONAL REGULATOR MRAZ"/>
    <property type="match status" value="1"/>
</dbReference>
<keyword evidence="2 7" id="KW-0963">Cytoplasm</keyword>
<evidence type="ECO:0000256" key="5">
    <source>
        <dbReference type="ARBA" id="ARBA00023125"/>
    </source>
</evidence>
<evidence type="ECO:0000256" key="3">
    <source>
        <dbReference type="ARBA" id="ARBA00022737"/>
    </source>
</evidence>
<evidence type="ECO:0000313" key="10">
    <source>
        <dbReference type="Proteomes" id="UP000306912"/>
    </source>
</evidence>
<proteinExistence type="inferred from homology"/>
<dbReference type="GO" id="GO:0000976">
    <property type="term" value="F:transcription cis-regulatory region binding"/>
    <property type="evidence" value="ECO:0007669"/>
    <property type="project" value="TreeGrafter"/>
</dbReference>
<dbReference type="InterPro" id="IPR007159">
    <property type="entry name" value="SpoVT-AbrB_dom"/>
</dbReference>
<dbReference type="RefSeq" id="WP_138191961.1">
    <property type="nucleotide sequence ID" value="NZ_VBWP01000009.1"/>
</dbReference>
<dbReference type="CDD" id="cd16321">
    <property type="entry name" value="MraZ_C"/>
    <property type="match status" value="1"/>
</dbReference>
<comment type="subunit">
    <text evidence="7">Forms oligomers.</text>
</comment>
<dbReference type="InterPro" id="IPR037914">
    <property type="entry name" value="SpoVT-AbrB_sf"/>
</dbReference>
<dbReference type="Pfam" id="PF02381">
    <property type="entry name" value="MraZ"/>
    <property type="match status" value="2"/>
</dbReference>
<dbReference type="Gene3D" id="3.40.1550.20">
    <property type="entry name" value="Transcriptional regulator MraZ domain"/>
    <property type="match status" value="1"/>
</dbReference>
<dbReference type="InterPro" id="IPR035642">
    <property type="entry name" value="MraZ_N"/>
</dbReference>
<dbReference type="SUPFAM" id="SSF89447">
    <property type="entry name" value="AbrB/MazE/MraZ-like"/>
    <property type="match status" value="1"/>
</dbReference>
<keyword evidence="3" id="KW-0677">Repeat</keyword>
<dbReference type="InterPro" id="IPR003444">
    <property type="entry name" value="MraZ"/>
</dbReference>
<dbReference type="OrthoDB" id="9807753at2"/>
<dbReference type="FunCoup" id="A0A5R8Q8Y1">
    <property type="interactions" value="192"/>
</dbReference>
<dbReference type="Proteomes" id="UP000306912">
    <property type="component" value="Unassembled WGS sequence"/>
</dbReference>
<feature type="domain" description="SpoVT-AbrB" evidence="8">
    <location>
        <begin position="76"/>
        <end position="119"/>
    </location>
</feature>
<dbReference type="InParanoid" id="A0A5R8Q8Y1"/>
<comment type="subcellular location">
    <subcellularLocation>
        <location evidence="7">Cytoplasm</location>
        <location evidence="7">Nucleoid</location>
    </subcellularLocation>
</comment>
<organism evidence="9 10">
    <name type="scientific">Culicoidibacter larvae</name>
    <dbReference type="NCBI Taxonomy" id="2579976"/>
    <lineage>
        <taxon>Bacteria</taxon>
        <taxon>Bacillati</taxon>
        <taxon>Bacillota</taxon>
        <taxon>Culicoidibacteria</taxon>
        <taxon>Culicoidibacterales</taxon>
        <taxon>Culicoidibacteraceae</taxon>
        <taxon>Culicoidibacter</taxon>
    </lineage>
</organism>
<dbReference type="CDD" id="cd16320">
    <property type="entry name" value="MraZ_N"/>
    <property type="match status" value="1"/>
</dbReference>
<dbReference type="PROSITE" id="PS51740">
    <property type="entry name" value="SPOVT_ABRB"/>
    <property type="match status" value="2"/>
</dbReference>
<evidence type="ECO:0000259" key="8">
    <source>
        <dbReference type="PROSITE" id="PS51740"/>
    </source>
</evidence>
<keyword evidence="6 7" id="KW-0804">Transcription</keyword>
<dbReference type="NCBIfam" id="TIGR00242">
    <property type="entry name" value="division/cell wall cluster transcriptional repressor MraZ"/>
    <property type="match status" value="1"/>
</dbReference>
<dbReference type="AlphaFoldDB" id="A0A5R8Q8Y1"/>
<dbReference type="GO" id="GO:0009295">
    <property type="term" value="C:nucleoid"/>
    <property type="evidence" value="ECO:0007669"/>
    <property type="project" value="UniProtKB-SubCell"/>
</dbReference>
<evidence type="ECO:0000256" key="6">
    <source>
        <dbReference type="ARBA" id="ARBA00023163"/>
    </source>
</evidence>
<dbReference type="GO" id="GO:0003700">
    <property type="term" value="F:DNA-binding transcription factor activity"/>
    <property type="evidence" value="ECO:0007669"/>
    <property type="project" value="UniProtKB-UniRule"/>
</dbReference>
<sequence length="145" mass="16812">MFIGEHRHNLDTKSRLIVPAKFRNELGDTFVMTRGLEGCLFLFPQTQWKLIADKLNALPLMKKDARQFARFFLSGATEVEPDKNGRFVIPQSLLAYGKLQKECVIIGVSNRVEIWDREAWDTFTTDSFEHFEEVAESLIDFEIQL</sequence>
<accession>A0A5R8Q8Y1</accession>
<evidence type="ECO:0000256" key="1">
    <source>
        <dbReference type="ARBA" id="ARBA00013860"/>
    </source>
</evidence>
<keyword evidence="5 7" id="KW-0238">DNA-binding</keyword>
<evidence type="ECO:0000256" key="7">
    <source>
        <dbReference type="HAMAP-Rule" id="MF_01008"/>
    </source>
</evidence>
<evidence type="ECO:0000313" key="9">
    <source>
        <dbReference type="EMBL" id="TLG72161.1"/>
    </source>
</evidence>
<keyword evidence="10" id="KW-1185">Reference proteome</keyword>
<evidence type="ECO:0000256" key="4">
    <source>
        <dbReference type="ARBA" id="ARBA00023015"/>
    </source>
</evidence>
<dbReference type="GO" id="GO:0005737">
    <property type="term" value="C:cytoplasm"/>
    <property type="evidence" value="ECO:0007669"/>
    <property type="project" value="UniProtKB-UniRule"/>
</dbReference>